<accession>A0A2G8T4Q2</accession>
<dbReference type="EMBL" id="PDOB01000004">
    <property type="protein sequence ID" value="PIL40959.1"/>
    <property type="molecule type" value="Genomic_DNA"/>
</dbReference>
<comment type="caution">
    <text evidence="1">The sequence shown here is derived from an EMBL/GenBank/DDBJ whole genome shotgun (WGS) entry which is preliminary data.</text>
</comment>
<proteinExistence type="predicted"/>
<dbReference type="AlphaFoldDB" id="A0A2G8T4Q2"/>
<keyword evidence="2" id="KW-1185">Reference proteome</keyword>
<dbReference type="Pfam" id="PF05954">
    <property type="entry name" value="Phage_GPD"/>
    <property type="match status" value="1"/>
</dbReference>
<gene>
    <name evidence="1" type="ORF">CR103_04255</name>
</gene>
<dbReference type="Gene3D" id="4.10.220.110">
    <property type="match status" value="1"/>
</dbReference>
<evidence type="ECO:0000313" key="2">
    <source>
        <dbReference type="Proteomes" id="UP000228593"/>
    </source>
</evidence>
<dbReference type="RefSeq" id="WP_099914776.1">
    <property type="nucleotide sequence ID" value="NZ_BMHS01000005.1"/>
</dbReference>
<dbReference type="SUPFAM" id="SSF69279">
    <property type="entry name" value="Phage tail proteins"/>
    <property type="match status" value="1"/>
</dbReference>
<dbReference type="Gene3D" id="3.55.50.10">
    <property type="entry name" value="Baseplate protein-like domains"/>
    <property type="match status" value="1"/>
</dbReference>
<protein>
    <submittedName>
        <fullName evidence="1">Uncharacterized protein</fullName>
    </submittedName>
</protein>
<dbReference type="Proteomes" id="UP000228593">
    <property type="component" value="Unassembled WGS sequence"/>
</dbReference>
<reference evidence="1 2" key="1">
    <citation type="submission" date="2017-10" db="EMBL/GenBank/DDBJ databases">
        <title>Massilia psychrophilum sp. nov., a novel purple-pigmented bacterium isolated from Tianshan glacier, Xinjiang Municipality, China.</title>
        <authorList>
            <person name="Wang H."/>
        </authorList>
    </citation>
    <scope>NUCLEOTIDE SEQUENCE [LARGE SCALE GENOMIC DNA]</scope>
    <source>
        <strain evidence="1 2">JCM 30813</strain>
    </source>
</reference>
<sequence>MTSPLTGQVPTAPSDYASRDRRRRVLQLPAACAVDLERCCGPLHARCARARVCSYCCCCCQYQESDDDFVLRLPTEEGLAWRFEQCDGVEQMVLFADTSCSSTLEDASSAVGGAIRYHGASAVEKSDSIQYLEASRTLGVAVVTVLSDDYKAKRSVTVSVPTKFPIGGRNAQAVSC</sequence>
<name>A0A2G8T4Q2_9BURK</name>
<organism evidence="1 2">
    <name type="scientific">Massilia psychrophila</name>
    <dbReference type="NCBI Taxonomy" id="1603353"/>
    <lineage>
        <taxon>Bacteria</taxon>
        <taxon>Pseudomonadati</taxon>
        <taxon>Pseudomonadota</taxon>
        <taxon>Betaproteobacteria</taxon>
        <taxon>Burkholderiales</taxon>
        <taxon>Oxalobacteraceae</taxon>
        <taxon>Telluria group</taxon>
        <taxon>Massilia</taxon>
    </lineage>
</organism>
<dbReference type="OrthoDB" id="1907165at2"/>
<evidence type="ECO:0000313" key="1">
    <source>
        <dbReference type="EMBL" id="PIL40959.1"/>
    </source>
</evidence>
<dbReference type="Gene3D" id="2.30.110.50">
    <property type="match status" value="1"/>
</dbReference>